<sequence>MCAKHTMRVLSGMQPRQVDEMISKYHLNMLQTREGLLLFEGELEDLREAAKHVVDVTLPPGPNVSEIKETVNKFNIQLKQSDEGPQFHGTLYDINDAINYLVDIMKERLNM</sequence>
<proteinExistence type="predicted"/>
<name>A0A328Q9K2_9EURY</name>
<evidence type="ECO:0000313" key="1">
    <source>
        <dbReference type="EMBL" id="RAP03529.1"/>
    </source>
</evidence>
<dbReference type="AlphaFoldDB" id="A0A328Q9K2"/>
<reference evidence="1 2" key="1">
    <citation type="submission" date="2017-05" db="EMBL/GenBank/DDBJ databases">
        <title>Host range expansion of the Methanosphaera genus to humans and monogastric animals involves recent and extensive reduction in genome content.</title>
        <authorList>
            <person name="Hoedt E.C."/>
            <person name="Volmer J.G."/>
            <person name="Parks D.H."/>
            <person name="Rosewarne C.P."/>
            <person name="Denman S.E."/>
            <person name="Mcsweeney C.S."/>
            <person name="O Cuiv P."/>
            <person name="Hugenholtz P."/>
            <person name="Tyson G.W."/>
            <person name="Morrison M."/>
        </authorList>
    </citation>
    <scope>NUCLEOTIDE SEQUENCE [LARGE SCALE GENOMIC DNA]</scope>
    <source>
        <strain evidence="1 2">PA5</strain>
    </source>
</reference>
<dbReference type="RefSeq" id="WP_011405961.1">
    <property type="nucleotide sequence ID" value="NZ_CATZNA010000017.1"/>
</dbReference>
<comment type="caution">
    <text evidence="1">The sequence shown here is derived from an EMBL/GenBank/DDBJ whole genome shotgun (WGS) entry which is preliminary data.</text>
</comment>
<accession>A0A328Q9K2</accession>
<dbReference type="Proteomes" id="UP000248557">
    <property type="component" value="Unassembled WGS sequence"/>
</dbReference>
<dbReference type="EMBL" id="NGJK01000019">
    <property type="protein sequence ID" value="RAP03529.1"/>
    <property type="molecule type" value="Genomic_DNA"/>
</dbReference>
<organism evidence="1 2">
    <name type="scientific">Methanosphaera stadtmanae</name>
    <dbReference type="NCBI Taxonomy" id="2317"/>
    <lineage>
        <taxon>Archaea</taxon>
        <taxon>Methanobacteriati</taxon>
        <taxon>Methanobacteriota</taxon>
        <taxon>Methanomada group</taxon>
        <taxon>Methanobacteria</taxon>
        <taxon>Methanobacteriales</taxon>
        <taxon>Methanobacteriaceae</taxon>
        <taxon>Methanosphaera</taxon>
    </lineage>
</organism>
<gene>
    <name evidence="1" type="ORF">CA615_01815</name>
</gene>
<protein>
    <submittedName>
        <fullName evidence="1">Uncharacterized protein</fullName>
    </submittedName>
</protein>
<dbReference type="GeneID" id="3855591"/>
<evidence type="ECO:0000313" key="2">
    <source>
        <dbReference type="Proteomes" id="UP000248557"/>
    </source>
</evidence>